<sequence>MTKKLTLLFLVVFQISVAQHYDTVVMDTNNIDASNEVYLVGNAYIFDYEIIKDGKVLKLKTNKGMYEHAEFELVPLATADIEVDKIRLVVQQVSDEERTNEGQTEVSYIQDPLATGMSLTGLVDNSNNIWLRPIRTGFFNALQTAPFPFVKKPLKVGAEWSDKMAIGKNWSNALWGTWEEPLLLSHHYKVSKMEKIKTVFGTLECFVIESSATSDIGTTKLTSYFSDLYGFVRMEYELLNGLKVNFWLVDLKKG</sequence>
<dbReference type="AlphaFoldDB" id="A0A4Q0XEP5"/>
<feature type="chain" id="PRO_5020932079" evidence="1">
    <location>
        <begin position="21"/>
        <end position="254"/>
    </location>
</feature>
<keyword evidence="1" id="KW-0732">Signal</keyword>
<evidence type="ECO:0000313" key="2">
    <source>
        <dbReference type="EMBL" id="RXJ49480.1"/>
    </source>
</evidence>
<proteinExistence type="predicted"/>
<dbReference type="OrthoDB" id="980385at2"/>
<keyword evidence="3" id="KW-1185">Reference proteome</keyword>
<gene>
    <name evidence="2" type="ORF">ESZ48_12790</name>
</gene>
<evidence type="ECO:0000313" key="3">
    <source>
        <dbReference type="Proteomes" id="UP000289792"/>
    </source>
</evidence>
<comment type="caution">
    <text evidence="2">The sequence shown here is derived from an EMBL/GenBank/DDBJ whole genome shotgun (WGS) entry which is preliminary data.</text>
</comment>
<organism evidence="2 3">
    <name type="scientific">Gelidibacter gilvus</name>
    <dbReference type="NCBI Taxonomy" id="59602"/>
    <lineage>
        <taxon>Bacteria</taxon>
        <taxon>Pseudomonadati</taxon>
        <taxon>Bacteroidota</taxon>
        <taxon>Flavobacteriia</taxon>
        <taxon>Flavobacteriales</taxon>
        <taxon>Flavobacteriaceae</taxon>
        <taxon>Gelidibacter</taxon>
    </lineage>
</organism>
<feature type="signal peptide" evidence="1">
    <location>
        <begin position="1"/>
        <end position="20"/>
    </location>
</feature>
<name>A0A4Q0XEP5_9FLAO</name>
<evidence type="ECO:0000256" key="1">
    <source>
        <dbReference type="SAM" id="SignalP"/>
    </source>
</evidence>
<reference evidence="2 3" key="1">
    <citation type="submission" date="2019-01" db="EMBL/GenBank/DDBJ databases">
        <title>Genome sequence of the Antarctic species Gelidibacter gilvus ACAM 158(T).</title>
        <authorList>
            <person name="Bowman J.P."/>
        </authorList>
    </citation>
    <scope>NUCLEOTIDE SEQUENCE [LARGE SCALE GENOMIC DNA]</scope>
    <source>
        <strain evidence="2 3">IC158</strain>
    </source>
</reference>
<protein>
    <submittedName>
        <fullName evidence="2">Uncharacterized protein</fullName>
    </submittedName>
</protein>
<accession>A0A4Q0XEP5</accession>
<dbReference type="Gene3D" id="2.40.360.20">
    <property type="match status" value="1"/>
</dbReference>
<dbReference type="EMBL" id="SDDZ01000007">
    <property type="protein sequence ID" value="RXJ49480.1"/>
    <property type="molecule type" value="Genomic_DNA"/>
</dbReference>
<dbReference type="RefSeq" id="WP_129017881.1">
    <property type="nucleotide sequence ID" value="NZ_SDDZ01000007.1"/>
</dbReference>
<dbReference type="Proteomes" id="UP000289792">
    <property type="component" value="Unassembled WGS sequence"/>
</dbReference>